<feature type="compositionally biased region" description="Basic and acidic residues" evidence="1">
    <location>
        <begin position="18"/>
        <end position="28"/>
    </location>
</feature>
<organism evidence="2 3">
    <name type="scientific">Mycobacterium phage Omnicron</name>
    <dbReference type="NCBI Taxonomy" id="1541819"/>
    <lineage>
        <taxon>Viruses</taxon>
        <taxon>Duplodnaviria</taxon>
        <taxon>Heunggongvirae</taxon>
        <taxon>Uroviricota</taxon>
        <taxon>Caudoviricetes</taxon>
        <taxon>Weiservirinae</taxon>
        <taxon>Kratiovirus</taxon>
        <taxon>Kratiovirus omnicron</taxon>
    </lineage>
</organism>
<sequence>MTAPKPRIRQASSLAKGEWGRAAREGRPPRRNWTVEYGALRLAYSTRIDALNAGVALRLWGMILPLGLVGMHREVES</sequence>
<dbReference type="EMBL" id="KM363596">
    <property type="protein sequence ID" value="AIM50393.1"/>
    <property type="molecule type" value="Genomic_DNA"/>
</dbReference>
<evidence type="ECO:0000313" key="2">
    <source>
        <dbReference type="EMBL" id="AIM50393.1"/>
    </source>
</evidence>
<dbReference type="OrthoDB" id="40310at10239"/>
<protein>
    <submittedName>
        <fullName evidence="2">Uncharacterized protein</fullName>
    </submittedName>
</protein>
<evidence type="ECO:0000313" key="3">
    <source>
        <dbReference type="Proteomes" id="UP000029352"/>
    </source>
</evidence>
<name>A0A088FQG7_9CAUD</name>
<keyword evidence="3" id="KW-1185">Reference proteome</keyword>
<proteinExistence type="predicted"/>
<reference evidence="2 3" key="1">
    <citation type="submission" date="2014-08" db="EMBL/GenBank/DDBJ databases">
        <authorList>
            <person name="Isern S."/>
            <person name="Ashley B.D."/>
            <person name="Baer T.D."/>
            <person name="Czarnecki K.W."/>
            <person name="Deneweth R.M."/>
            <person name="Gatt S.M."/>
            <person name="Jenkins M."/>
            <person name="Lang J.F."/>
            <person name="Marfizo C.J."/>
            <person name="McMahon C.W."/>
            <person name="Power T.R."/>
            <person name="Rosales K.A."/>
            <person name="Walter R.S."/>
            <person name="Wozny M.J."/>
            <person name="Yori S."/>
            <person name="Michael S.F."/>
            <person name="Anders K.R."/>
            <person name="Braun M.A."/>
            <person name="Delesalle V.A."/>
            <person name="Hughes L.E."/>
            <person name="Ware V.C."/>
            <person name="Bradley K.W."/>
            <person name="Barker L.P."/>
            <person name="Asai D.J."/>
            <person name="Bowman C.A."/>
            <person name="Russell D.A."/>
            <person name="Pope W.H."/>
            <person name="Jacobs-Sera D."/>
            <person name="Hendrix R.W."/>
            <person name="Hatfull G.F."/>
        </authorList>
    </citation>
    <scope>NUCLEOTIDE SEQUENCE [LARGE SCALE GENOMIC DNA]</scope>
</reference>
<evidence type="ECO:0000256" key="1">
    <source>
        <dbReference type="SAM" id="MobiDB-lite"/>
    </source>
</evidence>
<dbReference type="Proteomes" id="UP000029352">
    <property type="component" value="Segment"/>
</dbReference>
<feature type="region of interest" description="Disordered" evidence="1">
    <location>
        <begin position="1"/>
        <end position="28"/>
    </location>
</feature>
<gene>
    <name evidence="2" type="ORF">PBI_OMNICRON_60</name>
</gene>
<dbReference type="RefSeq" id="YP_009201692.1">
    <property type="nucleotide sequence ID" value="NC_028832.1"/>
</dbReference>
<accession>A0A088FQG7</accession>
<dbReference type="KEGG" id="vg:26628777"/>
<dbReference type="GeneID" id="26628777"/>